<keyword evidence="1" id="KW-0808">Transferase</keyword>
<proteinExistence type="predicted"/>
<organism evidence="1 2">
    <name type="scientific">Nibricoccus aquaticus</name>
    <dbReference type="NCBI Taxonomy" id="2576891"/>
    <lineage>
        <taxon>Bacteria</taxon>
        <taxon>Pseudomonadati</taxon>
        <taxon>Verrucomicrobiota</taxon>
        <taxon>Opitutia</taxon>
        <taxon>Opitutales</taxon>
        <taxon>Opitutaceae</taxon>
        <taxon>Nibricoccus</taxon>
    </lineage>
</organism>
<dbReference type="PANTHER" id="PTHR31270">
    <property type="entry name" value="GLUTAMINYL-PEPTIDE CYCLOTRANSFERASE"/>
    <property type="match status" value="1"/>
</dbReference>
<dbReference type="GO" id="GO:0016603">
    <property type="term" value="F:glutaminyl-peptide cyclotransferase activity"/>
    <property type="evidence" value="ECO:0007669"/>
    <property type="project" value="InterPro"/>
</dbReference>
<keyword evidence="2" id="KW-1185">Reference proteome</keyword>
<protein>
    <submittedName>
        <fullName evidence="1">Glutamine cyclotransferase</fullName>
    </submittedName>
</protein>
<dbReference type="Proteomes" id="UP000217265">
    <property type="component" value="Chromosome"/>
</dbReference>
<name>A0A290QKQ8_9BACT</name>
<dbReference type="InterPro" id="IPR007788">
    <property type="entry name" value="QCT"/>
</dbReference>
<dbReference type="AlphaFoldDB" id="A0A290QKQ8"/>
<dbReference type="Pfam" id="PF05096">
    <property type="entry name" value="Glu_cyclase_2"/>
    <property type="match status" value="1"/>
</dbReference>
<dbReference type="KEGG" id="vbh:CMV30_01900"/>
<accession>A0A290QKQ8</accession>
<evidence type="ECO:0000313" key="1">
    <source>
        <dbReference type="EMBL" id="ATC65938.1"/>
    </source>
</evidence>
<dbReference type="PANTHER" id="PTHR31270:SF1">
    <property type="entry name" value="GLUTAMINYL-PEPTIDE CYCLOTRANSFERASE"/>
    <property type="match status" value="1"/>
</dbReference>
<reference evidence="1 2" key="1">
    <citation type="submission" date="2017-09" db="EMBL/GenBank/DDBJ databases">
        <title>Complete genome sequence of Verrucomicrobial strain HZ-65, isolated from freshwater.</title>
        <authorList>
            <person name="Choi A."/>
        </authorList>
    </citation>
    <scope>NUCLEOTIDE SEQUENCE [LARGE SCALE GENOMIC DNA]</scope>
    <source>
        <strain evidence="1 2">HZ-65</strain>
    </source>
</reference>
<dbReference type="EMBL" id="CP023344">
    <property type="protein sequence ID" value="ATC65938.1"/>
    <property type="molecule type" value="Genomic_DNA"/>
</dbReference>
<gene>
    <name evidence="1" type="ORF">CMV30_01900</name>
</gene>
<dbReference type="OrthoDB" id="9783700at2"/>
<dbReference type="Gene3D" id="2.130.10.10">
    <property type="entry name" value="YVTN repeat-like/Quinoprotein amine dehydrogenase"/>
    <property type="match status" value="1"/>
</dbReference>
<evidence type="ECO:0000313" key="2">
    <source>
        <dbReference type="Proteomes" id="UP000217265"/>
    </source>
</evidence>
<sequence>MCLRPSSFGLQPSDLPTLLLALTALLLTPACKPSTPSPASASAPASPAAHYTYTIVATYPHDPEAFTQGLQYIGNNTLLEGTGLPGKSSLRRVDLATGNVLKRVNLPAPYFGEGITVLGDRIYQLTWQHQKGFIYDLTTFAPVGNFAYTGEGWGLTTDGHSLILSDGTATIRFLNPDTFAVTRTIDVTLDGRPIPRLNELEYIEGEIVANIWQTHTIVRIDPATGRVTGVIDLTGILPAAEHRPDTDVLNGIAYDPATKRLFVTGKNWPRLFEIKLLPKS</sequence>
<dbReference type="InterPro" id="IPR015943">
    <property type="entry name" value="WD40/YVTN_repeat-like_dom_sf"/>
</dbReference>
<dbReference type="SUPFAM" id="SSF50969">
    <property type="entry name" value="YVTN repeat-like/Quinoprotein amine dehydrogenase"/>
    <property type="match status" value="1"/>
</dbReference>
<dbReference type="InterPro" id="IPR011044">
    <property type="entry name" value="Quino_amine_DH_bsu"/>
</dbReference>